<sequence length="51" mass="5734">MHGFSNNHPMDCESNDPENKKTNQMATNGCDQTALSQIQNEGAFLFEKMQT</sequence>
<dbReference type="AlphaFoldDB" id="A0A5K8A1B9"/>
<evidence type="ECO:0000313" key="2">
    <source>
        <dbReference type="EMBL" id="BBO86267.1"/>
    </source>
</evidence>
<dbReference type="EMBL" id="AP021876">
    <property type="protein sequence ID" value="BBO86267.1"/>
    <property type="molecule type" value="Genomic_DNA"/>
</dbReference>
<feature type="region of interest" description="Disordered" evidence="1">
    <location>
        <begin position="1"/>
        <end position="28"/>
    </location>
</feature>
<protein>
    <submittedName>
        <fullName evidence="2">Uncharacterized protein</fullName>
    </submittedName>
</protein>
<organism evidence="2 3">
    <name type="scientific">Desulfosarcina ovata subsp. sediminis</name>
    <dbReference type="NCBI Taxonomy" id="885957"/>
    <lineage>
        <taxon>Bacteria</taxon>
        <taxon>Pseudomonadati</taxon>
        <taxon>Thermodesulfobacteriota</taxon>
        <taxon>Desulfobacteria</taxon>
        <taxon>Desulfobacterales</taxon>
        <taxon>Desulfosarcinaceae</taxon>
        <taxon>Desulfosarcina</taxon>
    </lineage>
</organism>
<gene>
    <name evidence="2" type="ORF">DSCO28_68330</name>
</gene>
<evidence type="ECO:0000313" key="3">
    <source>
        <dbReference type="Proteomes" id="UP000425960"/>
    </source>
</evidence>
<dbReference type="KEGG" id="dov:DSCO28_68330"/>
<reference evidence="2 3" key="1">
    <citation type="submission" date="2019-11" db="EMBL/GenBank/DDBJ databases">
        <title>Comparative genomics of hydrocarbon-degrading Desulfosarcina strains.</title>
        <authorList>
            <person name="Watanabe M."/>
            <person name="Kojima H."/>
            <person name="Fukui M."/>
        </authorList>
    </citation>
    <scope>NUCLEOTIDE SEQUENCE [LARGE SCALE GENOMIC DNA]</scope>
    <source>
        <strain evidence="2 3">28bB2T</strain>
    </source>
</reference>
<evidence type="ECO:0000256" key="1">
    <source>
        <dbReference type="SAM" id="MobiDB-lite"/>
    </source>
</evidence>
<name>A0A5K8A1B9_9BACT</name>
<accession>A0A5K8A1B9</accession>
<dbReference type="Proteomes" id="UP000425960">
    <property type="component" value="Chromosome"/>
</dbReference>
<proteinExistence type="predicted"/>